<dbReference type="GO" id="GO:0016491">
    <property type="term" value="F:oxidoreductase activity"/>
    <property type="evidence" value="ECO:0007669"/>
    <property type="project" value="UniProtKB-KW"/>
</dbReference>
<proteinExistence type="predicted"/>
<dbReference type="PROSITE" id="PS51349">
    <property type="entry name" value="FMN_HYDROXY_ACID_DH_2"/>
    <property type="match status" value="1"/>
</dbReference>
<dbReference type="Proteomes" id="UP000821853">
    <property type="component" value="Chromosome 4"/>
</dbReference>
<dbReference type="VEuPathDB" id="VectorBase:HLOH_050863"/>
<accession>A0A9J6GAX7</accession>
<gene>
    <name evidence="4" type="ORF">HPB48_014896</name>
</gene>
<dbReference type="Gene3D" id="3.20.20.70">
    <property type="entry name" value="Aldolase class I"/>
    <property type="match status" value="1"/>
</dbReference>
<keyword evidence="5" id="KW-1185">Reference proteome</keyword>
<dbReference type="PANTHER" id="PTHR10578:SF149">
    <property type="entry name" value="2-HYDROXYACID OXIDASE 2"/>
    <property type="match status" value="1"/>
</dbReference>
<feature type="domain" description="FMN hydroxy acid dehydrogenase" evidence="3">
    <location>
        <begin position="1"/>
        <end position="154"/>
    </location>
</feature>
<organism evidence="4 5">
    <name type="scientific">Haemaphysalis longicornis</name>
    <name type="common">Bush tick</name>
    <dbReference type="NCBI Taxonomy" id="44386"/>
    <lineage>
        <taxon>Eukaryota</taxon>
        <taxon>Metazoa</taxon>
        <taxon>Ecdysozoa</taxon>
        <taxon>Arthropoda</taxon>
        <taxon>Chelicerata</taxon>
        <taxon>Arachnida</taxon>
        <taxon>Acari</taxon>
        <taxon>Parasitiformes</taxon>
        <taxon>Ixodida</taxon>
        <taxon>Ixodoidea</taxon>
        <taxon>Ixodidae</taxon>
        <taxon>Haemaphysalinae</taxon>
        <taxon>Haemaphysalis</taxon>
    </lineage>
</organism>
<dbReference type="AlphaFoldDB" id="A0A9J6GAX7"/>
<dbReference type="SUPFAM" id="SSF51395">
    <property type="entry name" value="FMN-linked oxidoreductases"/>
    <property type="match status" value="1"/>
</dbReference>
<comment type="caution">
    <text evidence="4">The sequence shown here is derived from an EMBL/GenBank/DDBJ whole genome shotgun (WGS) entry which is preliminary data.</text>
</comment>
<reference evidence="4 5" key="1">
    <citation type="journal article" date="2020" name="Cell">
        <title>Large-Scale Comparative Analyses of Tick Genomes Elucidate Their Genetic Diversity and Vector Capacities.</title>
        <authorList>
            <consortium name="Tick Genome and Microbiome Consortium (TIGMIC)"/>
            <person name="Jia N."/>
            <person name="Wang J."/>
            <person name="Shi W."/>
            <person name="Du L."/>
            <person name="Sun Y."/>
            <person name="Zhan W."/>
            <person name="Jiang J.F."/>
            <person name="Wang Q."/>
            <person name="Zhang B."/>
            <person name="Ji P."/>
            <person name="Bell-Sakyi L."/>
            <person name="Cui X.M."/>
            <person name="Yuan T.T."/>
            <person name="Jiang B.G."/>
            <person name="Yang W.F."/>
            <person name="Lam T.T."/>
            <person name="Chang Q.C."/>
            <person name="Ding S.J."/>
            <person name="Wang X.J."/>
            <person name="Zhu J.G."/>
            <person name="Ruan X.D."/>
            <person name="Zhao L."/>
            <person name="Wei J.T."/>
            <person name="Ye R.Z."/>
            <person name="Que T.C."/>
            <person name="Du C.H."/>
            <person name="Zhou Y.H."/>
            <person name="Cheng J.X."/>
            <person name="Dai P.F."/>
            <person name="Guo W.B."/>
            <person name="Han X.H."/>
            <person name="Huang E.J."/>
            <person name="Li L.F."/>
            <person name="Wei W."/>
            <person name="Gao Y.C."/>
            <person name="Liu J.Z."/>
            <person name="Shao H.Z."/>
            <person name="Wang X."/>
            <person name="Wang C.C."/>
            <person name="Yang T.C."/>
            <person name="Huo Q.B."/>
            <person name="Li W."/>
            <person name="Chen H.Y."/>
            <person name="Chen S.E."/>
            <person name="Zhou L.G."/>
            <person name="Ni X.B."/>
            <person name="Tian J.H."/>
            <person name="Sheng Y."/>
            <person name="Liu T."/>
            <person name="Pan Y.S."/>
            <person name="Xia L.Y."/>
            <person name="Li J."/>
            <person name="Zhao F."/>
            <person name="Cao W.C."/>
        </authorList>
    </citation>
    <scope>NUCLEOTIDE SEQUENCE [LARGE SCALE GENOMIC DNA]</scope>
    <source>
        <strain evidence="4">HaeL-2018</strain>
    </source>
</reference>
<dbReference type="PANTHER" id="PTHR10578">
    <property type="entry name" value="S -2-HYDROXY-ACID OXIDASE-RELATED"/>
    <property type="match status" value="1"/>
</dbReference>
<protein>
    <recommendedName>
        <fullName evidence="3">FMN hydroxy acid dehydrogenase domain-containing protein</fullName>
    </recommendedName>
</protein>
<comment type="cofactor">
    <cofactor evidence="1">
        <name>FMN</name>
        <dbReference type="ChEBI" id="CHEBI:58210"/>
    </cofactor>
</comment>
<dbReference type="InterPro" id="IPR037396">
    <property type="entry name" value="FMN_HAD"/>
</dbReference>
<dbReference type="Pfam" id="PF01070">
    <property type="entry name" value="FMN_dh"/>
    <property type="match status" value="1"/>
</dbReference>
<evidence type="ECO:0000313" key="5">
    <source>
        <dbReference type="Proteomes" id="UP000821853"/>
    </source>
</evidence>
<keyword evidence="2" id="KW-0560">Oxidoreductase</keyword>
<dbReference type="EMBL" id="JABSTR010000006">
    <property type="protein sequence ID" value="KAH9372549.1"/>
    <property type="molecule type" value="Genomic_DNA"/>
</dbReference>
<dbReference type="OrthoDB" id="6487294at2759"/>
<evidence type="ECO:0000259" key="3">
    <source>
        <dbReference type="PROSITE" id="PS51349"/>
    </source>
</evidence>
<dbReference type="OMA" id="SATWNDI"/>
<sequence>MVVSMLSSTPLEQVAAAAGPDVVLWSQVDIRKDRSITLQDALRAKRCGCAAIVVTLDPPLVTRSKAGEEFASVSKPMAEMFQSVSGRTPGHKWDESRNWADVDMLRDATDLPVVLKGILRADDAVEAVNHGAAAIIVSNHGGRRMDGVTATVRN</sequence>
<dbReference type="InterPro" id="IPR013785">
    <property type="entry name" value="Aldolase_TIM"/>
</dbReference>
<evidence type="ECO:0000313" key="4">
    <source>
        <dbReference type="EMBL" id="KAH9372549.1"/>
    </source>
</evidence>
<dbReference type="InterPro" id="IPR000262">
    <property type="entry name" value="FMN-dep_DH"/>
</dbReference>
<evidence type="ECO:0000256" key="1">
    <source>
        <dbReference type="ARBA" id="ARBA00001917"/>
    </source>
</evidence>
<name>A0A9J6GAX7_HAELO</name>
<evidence type="ECO:0000256" key="2">
    <source>
        <dbReference type="ARBA" id="ARBA00023002"/>
    </source>
</evidence>